<dbReference type="EMBL" id="LN809998">
    <property type="protein sequence ID" value="CEO58225.1"/>
    <property type="molecule type" value="Genomic_DNA"/>
</dbReference>
<geneLocation type="plasmid" evidence="1">
    <name>pPAMH19</name>
</geneLocation>
<sequence length="75" mass="8612">MVPKLLTDLPVSNLPQQLNHFFRVYTTFELVDTQGKPLLLQEVSRNTTFNRKIAIRALAELQDHSFGDLIQFVAI</sequence>
<gene>
    <name evidence="1" type="ORF">PAMH19_p0015</name>
</gene>
<evidence type="ECO:0000313" key="1">
    <source>
        <dbReference type="EMBL" id="CEO58225.1"/>
    </source>
</evidence>
<reference evidence="1" key="1">
    <citation type="submission" date="2014-09" db="EMBL/GenBank/DDBJ databases">
        <authorList>
            <person name="Wibberg Daniel"/>
        </authorList>
    </citation>
    <scope>NUCLEOTIDE SEQUENCE</scope>
    <source>
        <strain evidence="1">MH19</strain>
        <plasmid evidence="1">pPAMH19</plasmid>
    </source>
</reference>
<protein>
    <submittedName>
        <fullName evidence="1">Uncharacterized protein</fullName>
    </submittedName>
</protein>
<reference evidence="1" key="2">
    <citation type="journal article" date="2015" name="Genome Announc.">
        <title>Genome Sequence of the Urethral Catheter Isolate Pseudomonas aeruginosa MH19.</title>
        <authorList>
            <person name="Vorholter F.J."/>
            <person name="Tielen P."/>
            <person name="Wibberg D."/>
            <person name="Narten M."/>
            <person name="Schobert M."/>
            <person name="Tupker R."/>
            <person name="Blom J."/>
            <person name="Schatschneider S."/>
            <person name="Winkler A."/>
            <person name="Albersmeier A."/>
            <person name="Goesmann A."/>
            <person name="Puhler A."/>
            <person name="Jahn D."/>
        </authorList>
    </citation>
    <scope>NUCLEOTIDE SEQUENCE [LARGE SCALE GENOMIC DNA]</scope>
    <source>
        <strain evidence="1">MH19</strain>
        <plasmid evidence="1">pPAMH19</plasmid>
    </source>
</reference>
<proteinExistence type="predicted"/>
<name>A0A0B7KT87_PSEAI</name>
<dbReference type="AlphaFoldDB" id="A0A0B7KT87"/>
<accession>A0A0B7KT87</accession>
<organism evidence="1">
    <name type="scientific">Pseudomonas aeruginosa</name>
    <dbReference type="NCBI Taxonomy" id="287"/>
    <lineage>
        <taxon>Bacteria</taxon>
        <taxon>Pseudomonadati</taxon>
        <taxon>Pseudomonadota</taxon>
        <taxon>Gammaproteobacteria</taxon>
        <taxon>Pseudomonadales</taxon>
        <taxon>Pseudomonadaceae</taxon>
        <taxon>Pseudomonas</taxon>
    </lineage>
</organism>
<keyword evidence="1" id="KW-0614">Plasmid</keyword>